<evidence type="ECO:0000256" key="1">
    <source>
        <dbReference type="SAM" id="Phobius"/>
    </source>
</evidence>
<dbReference type="Proteomes" id="UP000613193">
    <property type="component" value="Unassembled WGS sequence"/>
</dbReference>
<feature type="transmembrane region" description="Helical" evidence="1">
    <location>
        <begin position="12"/>
        <end position="28"/>
    </location>
</feature>
<keyword evidence="1" id="KW-1133">Transmembrane helix</keyword>
<proteinExistence type="predicted"/>
<protein>
    <recommendedName>
        <fullName evidence="4">Outer membrane protein beta-barrel domain-containing protein</fullName>
    </recommendedName>
</protein>
<organism evidence="2 3">
    <name type="scientific">Mucilaginibacter segetis</name>
    <dbReference type="NCBI Taxonomy" id="2793071"/>
    <lineage>
        <taxon>Bacteria</taxon>
        <taxon>Pseudomonadati</taxon>
        <taxon>Bacteroidota</taxon>
        <taxon>Sphingobacteriia</taxon>
        <taxon>Sphingobacteriales</taxon>
        <taxon>Sphingobacteriaceae</taxon>
        <taxon>Mucilaginibacter</taxon>
    </lineage>
</organism>
<evidence type="ECO:0008006" key="4">
    <source>
        <dbReference type="Google" id="ProtNLM"/>
    </source>
</evidence>
<accession>A0A934PXB2</accession>
<sequence>MYPHPPKQPIRWVYLFLFAFFMIIWSPSKAQHSSSKGMNADGDVMHGNSYNSGGIIRQDGWSVALSGGYEAPLGDLKETYNAAPTFGATVTRRMGNVIYTGTADYRSYKPKQSEFPYTYDDVTYLTATYSNYQGIGLYAGIGYELPITGLLDVYGGINGGVMFTKYEMYATDGAYTDSYVSSSSKISYLGPKLGFNCAINRKISIGIEARYSLGISGASYNTRYGGSTTKAFNSYAGNLFLTYSF</sequence>
<reference evidence="2" key="1">
    <citation type="submission" date="2020-12" db="EMBL/GenBank/DDBJ databases">
        <title>Bacterial novel species Mucilaginibacter sp. SD-g isolated from soil.</title>
        <authorList>
            <person name="Jung H.-Y."/>
        </authorList>
    </citation>
    <scope>NUCLEOTIDE SEQUENCE</scope>
    <source>
        <strain evidence="2">SD-g</strain>
    </source>
</reference>
<gene>
    <name evidence="2" type="ORF">I5M19_15570</name>
</gene>
<dbReference type="EMBL" id="JAEHFW010000003">
    <property type="protein sequence ID" value="MBK0380743.1"/>
    <property type="molecule type" value="Genomic_DNA"/>
</dbReference>
<dbReference type="RefSeq" id="WP_200067283.1">
    <property type="nucleotide sequence ID" value="NZ_JAEHFW010000003.1"/>
</dbReference>
<dbReference type="InterPro" id="IPR011250">
    <property type="entry name" value="OMP/PagP_B-barrel"/>
</dbReference>
<dbReference type="SUPFAM" id="SSF56925">
    <property type="entry name" value="OMPA-like"/>
    <property type="match status" value="1"/>
</dbReference>
<keyword evidence="1" id="KW-0472">Membrane</keyword>
<name>A0A934PXB2_9SPHI</name>
<keyword evidence="1" id="KW-0812">Transmembrane</keyword>
<keyword evidence="3" id="KW-1185">Reference proteome</keyword>
<comment type="caution">
    <text evidence="2">The sequence shown here is derived from an EMBL/GenBank/DDBJ whole genome shotgun (WGS) entry which is preliminary data.</text>
</comment>
<evidence type="ECO:0000313" key="3">
    <source>
        <dbReference type="Proteomes" id="UP000613193"/>
    </source>
</evidence>
<dbReference type="AlphaFoldDB" id="A0A934PXB2"/>
<evidence type="ECO:0000313" key="2">
    <source>
        <dbReference type="EMBL" id="MBK0380743.1"/>
    </source>
</evidence>